<gene>
    <name evidence="1" type="ORF">KQI20_09775</name>
</gene>
<dbReference type="Proteomes" id="UP001196301">
    <property type="component" value="Unassembled WGS sequence"/>
</dbReference>
<dbReference type="EMBL" id="JAHLOQ010000027">
    <property type="protein sequence ID" value="MBU5336726.1"/>
    <property type="molecule type" value="Genomic_DNA"/>
</dbReference>
<organism evidence="1 2">
    <name type="scientific">Intestinibacter bartlettii</name>
    <dbReference type="NCBI Taxonomy" id="261299"/>
    <lineage>
        <taxon>Bacteria</taxon>
        <taxon>Bacillati</taxon>
        <taxon>Bacillota</taxon>
        <taxon>Clostridia</taxon>
        <taxon>Peptostreptococcales</taxon>
        <taxon>Peptostreptococcaceae</taxon>
        <taxon>Intestinibacter</taxon>
    </lineage>
</organism>
<name>A0ABS6DY07_9FIRM</name>
<keyword evidence="2" id="KW-1185">Reference proteome</keyword>
<reference evidence="1 2" key="1">
    <citation type="submission" date="2021-06" db="EMBL/GenBank/DDBJ databases">
        <authorList>
            <person name="Sun Q."/>
            <person name="Li D."/>
        </authorList>
    </citation>
    <scope>NUCLEOTIDE SEQUENCE [LARGE SCALE GENOMIC DNA]</scope>
    <source>
        <strain evidence="1 2">N19</strain>
    </source>
</reference>
<accession>A0ABS6DY07</accession>
<comment type="caution">
    <text evidence="1">The sequence shown here is derived from an EMBL/GenBank/DDBJ whole genome shotgun (WGS) entry which is preliminary data.</text>
</comment>
<protein>
    <submittedName>
        <fullName evidence="1">Uncharacterized protein</fullName>
    </submittedName>
</protein>
<evidence type="ECO:0000313" key="2">
    <source>
        <dbReference type="Proteomes" id="UP001196301"/>
    </source>
</evidence>
<evidence type="ECO:0000313" key="1">
    <source>
        <dbReference type="EMBL" id="MBU5336726.1"/>
    </source>
</evidence>
<proteinExistence type="predicted"/>
<sequence length="256" mass="30146">MYIFNYFYFTGGITMSGFKFECFYYPTIEHGEVVKTTRNVKSFEFGEAVPTKTLYYNYGKNFAIYQGSRIMIVEDGILKGEITKDELKFPLKLVFDKGTQLTIFNKEDLNSIRLLMTGEHEIEKELGALFFLSRVYNRKIKTIQYRVMGELTNSSRDFDYINTSIEEETKDLIAELQIVEKKFRDLVVNNPGIKEKYLDYMNFGTKEDMFDLSINKYCLEGSEQYEYFKAESAVLKAKPIYPKFKLDHFMSSMNYH</sequence>